<dbReference type="PANTHER" id="PTHR43818">
    <property type="entry name" value="BCDNA.GH03377"/>
    <property type="match status" value="1"/>
</dbReference>
<dbReference type="InterPro" id="IPR050463">
    <property type="entry name" value="Gfo/Idh/MocA_oxidrdct_glycsds"/>
</dbReference>
<keyword evidence="5" id="KW-1185">Reference proteome</keyword>
<dbReference type="EMBL" id="CP022163">
    <property type="protein sequence ID" value="ATB26694.1"/>
    <property type="molecule type" value="Genomic_DNA"/>
</dbReference>
<keyword evidence="1" id="KW-0560">Oxidoreductase</keyword>
<sequence>MAKTGRIGVGIIGASPDRGWAASAHIPALRALPTYELRALSTSRRESAEAASRQFGVPLAFDNAAELVARPEVDLVVVSVKVPTHRELVTAALHAGKDVYCEWPLGNGLAEAEELAALARARGVRAIVGLQARAAPAVRYVRDLIASGFVGEVLSTSLVATGGAWGDTIDGFNTYLLDERNGATLLTIPFGHTVDALCWSLGEFQEVSATLATRRSVVRLAGTNETRPQTAPDQVAVSGVLTSGAVASIHYRGGVSRGTNLLWEINGTEGDLVLTGGSGHLQMAAPTLSGGNGKEKFGPLTLPERYVAAPGAPEGSAFNVAQAYAQFAEDPTSVPSFDDAVVRHRMIEAIREAARTGQRQRL</sequence>
<dbReference type="SUPFAM" id="SSF51735">
    <property type="entry name" value="NAD(P)-binding Rossmann-fold domains"/>
    <property type="match status" value="1"/>
</dbReference>
<dbReference type="InterPro" id="IPR036291">
    <property type="entry name" value="NAD(P)-bd_dom_sf"/>
</dbReference>
<reference evidence="4 5" key="1">
    <citation type="submission" date="2017-06" db="EMBL/GenBank/DDBJ databases">
        <authorList>
            <person name="Kim H.J."/>
            <person name="Triplett B.A."/>
        </authorList>
    </citation>
    <scope>NUCLEOTIDE SEQUENCE [LARGE SCALE GENOMIC DNA]</scope>
    <source>
        <strain evidence="4 5">DSM 14713</strain>
    </source>
</reference>
<dbReference type="Pfam" id="PF22685">
    <property type="entry name" value="Gal80p_C-like"/>
    <property type="match status" value="1"/>
</dbReference>
<dbReference type="OrthoDB" id="9793050at2"/>
<dbReference type="GO" id="GO:0000166">
    <property type="term" value="F:nucleotide binding"/>
    <property type="evidence" value="ECO:0007669"/>
    <property type="project" value="InterPro"/>
</dbReference>
<dbReference type="SUPFAM" id="SSF55347">
    <property type="entry name" value="Glyceraldehyde-3-phosphate dehydrogenase-like, C-terminal domain"/>
    <property type="match status" value="1"/>
</dbReference>
<dbReference type="GO" id="GO:0016491">
    <property type="term" value="F:oxidoreductase activity"/>
    <property type="evidence" value="ECO:0007669"/>
    <property type="project" value="UniProtKB-KW"/>
</dbReference>
<evidence type="ECO:0000313" key="4">
    <source>
        <dbReference type="EMBL" id="ATB26694.1"/>
    </source>
</evidence>
<dbReference type="AlphaFoldDB" id="A0A286NUP5"/>
<dbReference type="RefSeq" id="WP_095975601.1">
    <property type="nucleotide sequence ID" value="NZ_CP022163.1"/>
</dbReference>
<proteinExistence type="predicted"/>
<dbReference type="InterPro" id="IPR055080">
    <property type="entry name" value="Gal80p-like_C"/>
</dbReference>
<dbReference type="Gene3D" id="3.40.50.720">
    <property type="entry name" value="NAD(P)-binding Rossmann-like Domain"/>
    <property type="match status" value="1"/>
</dbReference>
<evidence type="ECO:0000313" key="5">
    <source>
        <dbReference type="Proteomes" id="UP000217289"/>
    </source>
</evidence>
<name>A0A286NUP5_9BACT</name>
<dbReference type="InterPro" id="IPR000683">
    <property type="entry name" value="Gfo/Idh/MocA-like_OxRdtase_N"/>
</dbReference>
<dbReference type="Proteomes" id="UP000217289">
    <property type="component" value="Chromosome"/>
</dbReference>
<dbReference type="Pfam" id="PF01408">
    <property type="entry name" value="GFO_IDH_MocA"/>
    <property type="match status" value="1"/>
</dbReference>
<dbReference type="Gene3D" id="3.30.360.10">
    <property type="entry name" value="Dihydrodipicolinate Reductase, domain 2"/>
    <property type="match status" value="1"/>
</dbReference>
<dbReference type="KEGG" id="mbd:MEBOL_000128"/>
<accession>A0A286NUP5</accession>
<organism evidence="4 5">
    <name type="scientific">Melittangium boletus DSM 14713</name>
    <dbReference type="NCBI Taxonomy" id="1294270"/>
    <lineage>
        <taxon>Bacteria</taxon>
        <taxon>Pseudomonadati</taxon>
        <taxon>Myxococcota</taxon>
        <taxon>Myxococcia</taxon>
        <taxon>Myxococcales</taxon>
        <taxon>Cystobacterineae</taxon>
        <taxon>Archangiaceae</taxon>
        <taxon>Melittangium</taxon>
    </lineage>
</organism>
<feature type="domain" description="Gfo/Idh/MocA-like oxidoreductase N-terminal" evidence="2">
    <location>
        <begin position="8"/>
        <end position="129"/>
    </location>
</feature>
<evidence type="ECO:0000259" key="3">
    <source>
        <dbReference type="Pfam" id="PF22685"/>
    </source>
</evidence>
<evidence type="ECO:0000256" key="1">
    <source>
        <dbReference type="ARBA" id="ARBA00023002"/>
    </source>
</evidence>
<protein>
    <submittedName>
        <fullName evidence="4">Oxidoreductase</fullName>
    </submittedName>
</protein>
<gene>
    <name evidence="4" type="ORF">MEBOL_000128</name>
</gene>
<feature type="domain" description="Gal80p-like C-terminal" evidence="3">
    <location>
        <begin position="136"/>
        <end position="276"/>
    </location>
</feature>
<dbReference type="PANTHER" id="PTHR43818:SF11">
    <property type="entry name" value="BCDNA.GH03377"/>
    <property type="match status" value="1"/>
</dbReference>
<evidence type="ECO:0000259" key="2">
    <source>
        <dbReference type="Pfam" id="PF01408"/>
    </source>
</evidence>